<evidence type="ECO:0000313" key="3">
    <source>
        <dbReference type="WBParaSite" id="PSU_v2.g12748.t1"/>
    </source>
</evidence>
<feature type="region of interest" description="Disordered" evidence="1">
    <location>
        <begin position="79"/>
        <end position="183"/>
    </location>
</feature>
<feature type="compositionally biased region" description="Low complexity" evidence="1">
    <location>
        <begin position="97"/>
        <end position="112"/>
    </location>
</feature>
<dbReference type="WBParaSite" id="PSU_v2.g12748.t1">
    <property type="protein sequence ID" value="PSU_v2.g12748.t1"/>
    <property type="gene ID" value="PSU_v2.g12748"/>
</dbReference>
<feature type="compositionally biased region" description="Basic and acidic residues" evidence="1">
    <location>
        <begin position="119"/>
        <end position="128"/>
    </location>
</feature>
<accession>A0A914Y0L0</accession>
<keyword evidence="2" id="KW-1185">Reference proteome</keyword>
<sequence length="183" mass="20842">MYSPLCYFSQLESFMRGHGTCPSPSCGTDPKVKEGYRLDFPDFTPHEFVQIMKTKVWADNANERWTMAEIAHGLEKLTSLPRPRFNSGSDGMHPGHHPAAQSPKQHHQQPQQLFNGDDNQQHHQDSKKGSGRQKIRKTRDHLSESSSNESPKAVDRQSRRQKGKAKYARKFSKNKQKSKKGGT</sequence>
<proteinExistence type="predicted"/>
<evidence type="ECO:0000313" key="2">
    <source>
        <dbReference type="Proteomes" id="UP000887577"/>
    </source>
</evidence>
<organism evidence="2 3">
    <name type="scientific">Panagrolaimus superbus</name>
    <dbReference type="NCBI Taxonomy" id="310955"/>
    <lineage>
        <taxon>Eukaryota</taxon>
        <taxon>Metazoa</taxon>
        <taxon>Ecdysozoa</taxon>
        <taxon>Nematoda</taxon>
        <taxon>Chromadorea</taxon>
        <taxon>Rhabditida</taxon>
        <taxon>Tylenchina</taxon>
        <taxon>Panagrolaimomorpha</taxon>
        <taxon>Panagrolaimoidea</taxon>
        <taxon>Panagrolaimidae</taxon>
        <taxon>Panagrolaimus</taxon>
    </lineage>
</organism>
<feature type="compositionally biased region" description="Basic residues" evidence="1">
    <location>
        <begin position="159"/>
        <end position="183"/>
    </location>
</feature>
<evidence type="ECO:0000256" key="1">
    <source>
        <dbReference type="SAM" id="MobiDB-lite"/>
    </source>
</evidence>
<reference evidence="3" key="1">
    <citation type="submission" date="2022-11" db="UniProtKB">
        <authorList>
            <consortium name="WormBaseParasite"/>
        </authorList>
    </citation>
    <scope>IDENTIFICATION</scope>
</reference>
<dbReference type="Proteomes" id="UP000887577">
    <property type="component" value="Unplaced"/>
</dbReference>
<feature type="compositionally biased region" description="Basic residues" evidence="1">
    <location>
        <begin position="129"/>
        <end position="139"/>
    </location>
</feature>
<dbReference type="AlphaFoldDB" id="A0A914Y0L0"/>
<protein>
    <submittedName>
        <fullName evidence="3">Uncharacterized protein</fullName>
    </submittedName>
</protein>
<name>A0A914Y0L0_9BILA</name>